<evidence type="ECO:0000313" key="4">
    <source>
        <dbReference type="Proteomes" id="UP000078512"/>
    </source>
</evidence>
<proteinExistence type="predicted"/>
<dbReference type="EMBL" id="KV442034">
    <property type="protein sequence ID" value="OAQ30596.1"/>
    <property type="molecule type" value="Genomic_DNA"/>
</dbReference>
<evidence type="ECO:0000256" key="2">
    <source>
        <dbReference type="SAM" id="Phobius"/>
    </source>
</evidence>
<feature type="region of interest" description="Disordered" evidence="1">
    <location>
        <begin position="1"/>
        <end position="22"/>
    </location>
</feature>
<dbReference type="Proteomes" id="UP000078512">
    <property type="component" value="Unassembled WGS sequence"/>
</dbReference>
<keyword evidence="2" id="KW-0812">Transmembrane</keyword>
<accession>A0A197K1M6</accession>
<keyword evidence="2" id="KW-0472">Membrane</keyword>
<evidence type="ECO:0000313" key="3">
    <source>
        <dbReference type="EMBL" id="OAQ30596.1"/>
    </source>
</evidence>
<keyword evidence="4" id="KW-1185">Reference proteome</keyword>
<feature type="transmembrane region" description="Helical" evidence="2">
    <location>
        <begin position="52"/>
        <end position="71"/>
    </location>
</feature>
<protein>
    <submittedName>
        <fullName evidence="3">Uncharacterized protein</fullName>
    </submittedName>
</protein>
<sequence>MRSQRSRHDGTHGKEDPSGPEEHARIFAYKVESIASRVPEEVNVVLGFEKRMMLVGICLNVVVCSLSFVFITRYNDPLGVEVAGCLFCAHETERLEKNEYVFVRWLHPECSLTK</sequence>
<organism evidence="3 4">
    <name type="scientific">Linnemannia elongata AG-77</name>
    <dbReference type="NCBI Taxonomy" id="1314771"/>
    <lineage>
        <taxon>Eukaryota</taxon>
        <taxon>Fungi</taxon>
        <taxon>Fungi incertae sedis</taxon>
        <taxon>Mucoromycota</taxon>
        <taxon>Mortierellomycotina</taxon>
        <taxon>Mortierellomycetes</taxon>
        <taxon>Mortierellales</taxon>
        <taxon>Mortierellaceae</taxon>
        <taxon>Linnemannia</taxon>
    </lineage>
</organism>
<keyword evidence="2" id="KW-1133">Transmembrane helix</keyword>
<evidence type="ECO:0000256" key="1">
    <source>
        <dbReference type="SAM" id="MobiDB-lite"/>
    </source>
</evidence>
<reference evidence="3 4" key="1">
    <citation type="submission" date="2016-05" db="EMBL/GenBank/DDBJ databases">
        <title>Genome sequencing reveals origins of a unique bacterial endosymbiosis in the earliest lineages of terrestrial Fungi.</title>
        <authorList>
            <consortium name="DOE Joint Genome Institute"/>
            <person name="Uehling J."/>
            <person name="Gryganskyi A."/>
            <person name="Hameed K."/>
            <person name="Tschaplinski T."/>
            <person name="Misztal P."/>
            <person name="Wu S."/>
            <person name="Desiro A."/>
            <person name="Vande Pol N."/>
            <person name="Du Z.-Y."/>
            <person name="Zienkiewicz A."/>
            <person name="Zienkiewicz K."/>
            <person name="Morin E."/>
            <person name="Tisserant E."/>
            <person name="Splivallo R."/>
            <person name="Hainaut M."/>
            <person name="Henrissat B."/>
            <person name="Ohm R."/>
            <person name="Kuo A."/>
            <person name="Yan J."/>
            <person name="Lipzen A."/>
            <person name="Nolan M."/>
            <person name="Labutti K."/>
            <person name="Barry K."/>
            <person name="Goldstein A."/>
            <person name="Labbe J."/>
            <person name="Schadt C."/>
            <person name="Tuskan G."/>
            <person name="Grigoriev I."/>
            <person name="Martin F."/>
            <person name="Vilgalys R."/>
            <person name="Bonito G."/>
        </authorList>
    </citation>
    <scope>NUCLEOTIDE SEQUENCE [LARGE SCALE GENOMIC DNA]</scope>
    <source>
        <strain evidence="3 4">AG-77</strain>
    </source>
</reference>
<name>A0A197K1M6_9FUNG</name>
<gene>
    <name evidence="3" type="ORF">K457DRAFT_436196</name>
</gene>
<dbReference type="AlphaFoldDB" id="A0A197K1M6"/>